<evidence type="ECO:0000256" key="7">
    <source>
        <dbReference type="ARBA" id="ARBA00024033"/>
    </source>
</evidence>
<accession>A0A255H8B8</accession>
<evidence type="ECO:0008006" key="11">
    <source>
        <dbReference type="Google" id="ProtNLM"/>
    </source>
</evidence>
<evidence type="ECO:0000313" key="9">
    <source>
        <dbReference type="EMBL" id="OYO23908.1"/>
    </source>
</evidence>
<reference evidence="9 10" key="1">
    <citation type="submission" date="2017-07" db="EMBL/GenBank/DDBJ databases">
        <title>Draft whole genome sequences of clinical Proprionibacteriaceae strains.</title>
        <authorList>
            <person name="Bernier A.-M."/>
            <person name="Bernard K."/>
            <person name="Domingo M.-C."/>
        </authorList>
    </citation>
    <scope>NUCLEOTIDE SEQUENCE [LARGE SCALE GENOMIC DNA]</scope>
    <source>
        <strain evidence="9 10">NML 130396</strain>
    </source>
</reference>
<dbReference type="Pfam" id="PF09594">
    <property type="entry name" value="GT87"/>
    <property type="match status" value="2"/>
</dbReference>
<evidence type="ECO:0000256" key="6">
    <source>
        <dbReference type="ARBA" id="ARBA00023136"/>
    </source>
</evidence>
<evidence type="ECO:0000256" key="5">
    <source>
        <dbReference type="ARBA" id="ARBA00022989"/>
    </source>
</evidence>
<keyword evidence="6" id="KW-0472">Membrane</keyword>
<feature type="compositionally biased region" description="Low complexity" evidence="8">
    <location>
        <begin position="832"/>
        <end position="848"/>
    </location>
</feature>
<feature type="region of interest" description="Disordered" evidence="8">
    <location>
        <begin position="813"/>
        <end position="848"/>
    </location>
</feature>
<gene>
    <name evidence="9" type="ORF">CGZ93_05160</name>
</gene>
<evidence type="ECO:0000256" key="2">
    <source>
        <dbReference type="ARBA" id="ARBA00022475"/>
    </source>
</evidence>
<dbReference type="EMBL" id="NMVQ01000006">
    <property type="protein sequence ID" value="OYO23908.1"/>
    <property type="molecule type" value="Genomic_DNA"/>
</dbReference>
<evidence type="ECO:0000256" key="3">
    <source>
        <dbReference type="ARBA" id="ARBA00022679"/>
    </source>
</evidence>
<sequence length="848" mass="93086">MSELLGLCFVALGCVYAAHQGWFEEFTSPPFPQWQGMQAIAERLLHDRTVFAFGYAFSPVKALLSIPLLVVPPEITGFVMAFITGLALWLLVRRLGLAPWASGLITGFLLTLNIFRITISYGDVMPALAMLLFLGWIREFERDRSCWWFAALAGIGAAIHPVLLVFPAVLVLARRWRTAVIAVGTWLLLTLIAAAMAPRDTLRFWTIIYFRRFYRGNWASNEQPLISLLHPFGLPGLLLIALVAVFAAGGVVAAALALRRGRWWTALCCTVAAAAPVLTFPTEQVLLFPLIVLAFQRGQRLFGRTLSMTIWLIAIVAPAFLLARPLLPTSKEASMLQSLLGLLLMATLALWGLHHLVLELRARRGPVPAEGRTFTVWWTRLVMFGLPLAIVIWLTGTFFFEPDPSRPGSRLIPWYGYMPDFMVYYRAARALVHGNSIYEIQIIDGKPAWPFLYPPFAALLALPAAYALVLSKAAFTAAKVWALSHLLHRSGLHGWRAPMVLAAGLLLFSVLSNDIQMGNIQGLMVALIFLDLAPGSGLLRRIIPFRRLGLARLDRDRILPTGVITGILAAIKIIPLLFVVYLVLTKRFRAAITALITTAACTLIGLIVLPGQTWTFTTMLLEGRINEKVVGPLVHYVSLVSALQRFLGYDDTLKTVLTALSMMVGLLAVWGAVRWHRAGQEWLALSLIGIATIFFSPLAWNYYYTWLVPLLIVFGSQLAGLGTPGVDRRAESFSPRLRFGDDLMLIFGLALVFCAVQFQLHVPGGDGGEGEWVTWQRLIAGGMPFLTTIAVLAAWWTGRQAVRLVNGVRPEVAGSADGSTADAEGAESESEPATGATGRPRTTGSATS</sequence>
<protein>
    <recommendedName>
        <fullName evidence="11">DUF2029 domain-containing protein</fullName>
    </recommendedName>
</protein>
<evidence type="ECO:0000313" key="10">
    <source>
        <dbReference type="Proteomes" id="UP000216311"/>
    </source>
</evidence>
<comment type="subcellular location">
    <subcellularLocation>
        <location evidence="1">Cell membrane</location>
        <topology evidence="1">Multi-pass membrane protein</topology>
    </subcellularLocation>
</comment>
<dbReference type="Proteomes" id="UP000216311">
    <property type="component" value="Unassembled WGS sequence"/>
</dbReference>
<keyword evidence="5" id="KW-1133">Transmembrane helix</keyword>
<dbReference type="InterPro" id="IPR018584">
    <property type="entry name" value="GT87"/>
</dbReference>
<dbReference type="GO" id="GO:0005886">
    <property type="term" value="C:plasma membrane"/>
    <property type="evidence" value="ECO:0007669"/>
    <property type="project" value="UniProtKB-SubCell"/>
</dbReference>
<keyword evidence="2" id="KW-1003">Cell membrane</keyword>
<keyword evidence="4" id="KW-0812">Transmembrane</keyword>
<dbReference type="GO" id="GO:0016758">
    <property type="term" value="F:hexosyltransferase activity"/>
    <property type="evidence" value="ECO:0007669"/>
    <property type="project" value="InterPro"/>
</dbReference>
<evidence type="ECO:0000256" key="8">
    <source>
        <dbReference type="SAM" id="MobiDB-lite"/>
    </source>
</evidence>
<evidence type="ECO:0000256" key="1">
    <source>
        <dbReference type="ARBA" id="ARBA00004651"/>
    </source>
</evidence>
<comment type="caution">
    <text evidence="9">The sequence shown here is derived from an EMBL/GenBank/DDBJ whole genome shotgun (WGS) entry which is preliminary data.</text>
</comment>
<comment type="similarity">
    <text evidence="7">Belongs to the glycosyltransferase 87 family.</text>
</comment>
<evidence type="ECO:0000256" key="4">
    <source>
        <dbReference type="ARBA" id="ARBA00022692"/>
    </source>
</evidence>
<dbReference type="AlphaFoldDB" id="A0A255H8B8"/>
<name>A0A255H8B8_9ACTN</name>
<keyword evidence="3" id="KW-0808">Transferase</keyword>
<organism evidence="9 10">
    <name type="scientific">Enemella dayhoffiae</name>
    <dbReference type="NCBI Taxonomy" id="2016507"/>
    <lineage>
        <taxon>Bacteria</taxon>
        <taxon>Bacillati</taxon>
        <taxon>Actinomycetota</taxon>
        <taxon>Actinomycetes</taxon>
        <taxon>Propionibacteriales</taxon>
        <taxon>Propionibacteriaceae</taxon>
        <taxon>Enemella</taxon>
    </lineage>
</organism>
<keyword evidence="10" id="KW-1185">Reference proteome</keyword>
<proteinExistence type="inferred from homology"/>